<dbReference type="EMBL" id="JARK01001380">
    <property type="protein sequence ID" value="EYC13317.1"/>
    <property type="molecule type" value="Genomic_DNA"/>
</dbReference>
<evidence type="ECO:0000313" key="2">
    <source>
        <dbReference type="Proteomes" id="UP000024635"/>
    </source>
</evidence>
<organism evidence="1 2">
    <name type="scientific">Ancylostoma ceylanicum</name>
    <dbReference type="NCBI Taxonomy" id="53326"/>
    <lineage>
        <taxon>Eukaryota</taxon>
        <taxon>Metazoa</taxon>
        <taxon>Ecdysozoa</taxon>
        <taxon>Nematoda</taxon>
        <taxon>Chromadorea</taxon>
        <taxon>Rhabditida</taxon>
        <taxon>Rhabditina</taxon>
        <taxon>Rhabditomorpha</taxon>
        <taxon>Strongyloidea</taxon>
        <taxon>Ancylostomatidae</taxon>
        <taxon>Ancylostomatinae</taxon>
        <taxon>Ancylostoma</taxon>
    </lineage>
</organism>
<evidence type="ECO:0000313" key="1">
    <source>
        <dbReference type="EMBL" id="EYC13317.1"/>
    </source>
</evidence>
<reference evidence="2" key="1">
    <citation type="journal article" date="2015" name="Nat. Genet.">
        <title>The genome and transcriptome of the zoonotic hookworm Ancylostoma ceylanicum identify infection-specific gene families.</title>
        <authorList>
            <person name="Schwarz E.M."/>
            <person name="Hu Y."/>
            <person name="Antoshechkin I."/>
            <person name="Miller M.M."/>
            <person name="Sternberg P.W."/>
            <person name="Aroian R.V."/>
        </authorList>
    </citation>
    <scope>NUCLEOTIDE SEQUENCE</scope>
    <source>
        <strain evidence="2">HY135</strain>
    </source>
</reference>
<proteinExistence type="predicted"/>
<protein>
    <submittedName>
        <fullName evidence="1">Uncharacterized protein</fullName>
    </submittedName>
</protein>
<accession>A0A016UEL5</accession>
<dbReference type="OrthoDB" id="10558423at2759"/>
<gene>
    <name evidence="1" type="primary">Acey_s0044.g913</name>
    <name evidence="1" type="ORF">Y032_0044g913</name>
</gene>
<name>A0A016UEL5_9BILA</name>
<sequence>MDACEFDADTAVEDDLQKQLSRLDEVNTATHMYSVPNSQCSTATDIYPDGMSRLERHFSTSCSDVHEGPCDCSSRIVVRSPLAYSHEVKSEKYSKGEITKIPIHRPKQWAEKTVDGGMLRMRASTPTRKPCTPSATLGPTRVLIATYGIQGAAKVFGQTYSISKT</sequence>
<dbReference type="AlphaFoldDB" id="A0A016UEL5"/>
<dbReference type="Proteomes" id="UP000024635">
    <property type="component" value="Unassembled WGS sequence"/>
</dbReference>
<comment type="caution">
    <text evidence="1">The sequence shown here is derived from an EMBL/GenBank/DDBJ whole genome shotgun (WGS) entry which is preliminary data.</text>
</comment>
<keyword evidence="2" id="KW-1185">Reference proteome</keyword>